<dbReference type="EC" id="2.7.7.87" evidence="3"/>
<dbReference type="PROSITE" id="PS51163">
    <property type="entry name" value="YRDC"/>
    <property type="match status" value="1"/>
</dbReference>
<evidence type="ECO:0000313" key="14">
    <source>
        <dbReference type="Proteomes" id="UP001147700"/>
    </source>
</evidence>
<comment type="catalytic activity">
    <reaction evidence="11">
        <text>L-threonine + hydrogencarbonate + ATP = L-threonylcarbamoyladenylate + diphosphate + H2O</text>
        <dbReference type="Rhea" id="RHEA:36407"/>
        <dbReference type="ChEBI" id="CHEBI:15377"/>
        <dbReference type="ChEBI" id="CHEBI:17544"/>
        <dbReference type="ChEBI" id="CHEBI:30616"/>
        <dbReference type="ChEBI" id="CHEBI:33019"/>
        <dbReference type="ChEBI" id="CHEBI:57926"/>
        <dbReference type="ChEBI" id="CHEBI:73682"/>
        <dbReference type="EC" id="2.7.7.87"/>
    </reaction>
</comment>
<keyword evidence="9" id="KW-0067">ATP-binding</keyword>
<evidence type="ECO:0000313" key="13">
    <source>
        <dbReference type="EMBL" id="MDA0138991.1"/>
    </source>
</evidence>
<gene>
    <name evidence="13" type="ORF">OJ962_15925</name>
</gene>
<dbReference type="SUPFAM" id="SSF55821">
    <property type="entry name" value="YrdC/RibB"/>
    <property type="match status" value="1"/>
</dbReference>
<evidence type="ECO:0000256" key="2">
    <source>
        <dbReference type="ARBA" id="ARBA00007663"/>
    </source>
</evidence>
<dbReference type="EMBL" id="JAPCID010000020">
    <property type="protein sequence ID" value="MDA0138991.1"/>
    <property type="molecule type" value="Genomic_DNA"/>
</dbReference>
<comment type="subcellular location">
    <subcellularLocation>
        <location evidence="1">Cytoplasm</location>
    </subcellularLocation>
</comment>
<keyword evidence="7 13" id="KW-0548">Nucleotidyltransferase</keyword>
<proteinExistence type="inferred from homology"/>
<evidence type="ECO:0000256" key="10">
    <source>
        <dbReference type="ARBA" id="ARBA00029774"/>
    </source>
</evidence>
<dbReference type="NCBIfam" id="TIGR00057">
    <property type="entry name" value="L-threonylcarbamoyladenylate synthase"/>
    <property type="match status" value="1"/>
</dbReference>
<dbReference type="InterPro" id="IPR006070">
    <property type="entry name" value="Sua5-like_dom"/>
</dbReference>
<evidence type="ECO:0000256" key="1">
    <source>
        <dbReference type="ARBA" id="ARBA00004496"/>
    </source>
</evidence>
<evidence type="ECO:0000256" key="9">
    <source>
        <dbReference type="ARBA" id="ARBA00022840"/>
    </source>
</evidence>
<keyword evidence="14" id="KW-1185">Reference proteome</keyword>
<dbReference type="InterPro" id="IPR017945">
    <property type="entry name" value="DHBP_synth_RibB-like_a/b_dom"/>
</dbReference>
<evidence type="ECO:0000256" key="4">
    <source>
        <dbReference type="ARBA" id="ARBA00022490"/>
    </source>
</evidence>
<dbReference type="InterPro" id="IPR050156">
    <property type="entry name" value="TC-AMP_synthase_SUA5"/>
</dbReference>
<dbReference type="Gene3D" id="3.90.870.10">
    <property type="entry name" value="DHBP synthase"/>
    <property type="match status" value="1"/>
</dbReference>
<evidence type="ECO:0000256" key="6">
    <source>
        <dbReference type="ARBA" id="ARBA00022694"/>
    </source>
</evidence>
<keyword evidence="4" id="KW-0963">Cytoplasm</keyword>
<evidence type="ECO:0000256" key="11">
    <source>
        <dbReference type="ARBA" id="ARBA00048366"/>
    </source>
</evidence>
<evidence type="ECO:0000259" key="12">
    <source>
        <dbReference type="PROSITE" id="PS51163"/>
    </source>
</evidence>
<dbReference type="PANTHER" id="PTHR17490">
    <property type="entry name" value="SUA5"/>
    <property type="match status" value="1"/>
</dbReference>
<protein>
    <recommendedName>
        <fullName evidence="10">L-threonylcarbamoyladenylate synthase</fullName>
        <ecNumber evidence="3">2.7.7.87</ecNumber>
    </recommendedName>
    <alternativeName>
        <fullName evidence="10">L-threonylcarbamoyladenylate synthase</fullName>
    </alternativeName>
</protein>
<dbReference type="RefSeq" id="WP_202954419.1">
    <property type="nucleotide sequence ID" value="NZ_JAPCID010000020.1"/>
</dbReference>
<evidence type="ECO:0000256" key="3">
    <source>
        <dbReference type="ARBA" id="ARBA00012584"/>
    </source>
</evidence>
<reference evidence="13" key="1">
    <citation type="submission" date="2022-10" db="EMBL/GenBank/DDBJ databases">
        <title>The WGS of Solirubrobacter sp. CPCC 204708.</title>
        <authorList>
            <person name="Jiang Z."/>
        </authorList>
    </citation>
    <scope>NUCLEOTIDE SEQUENCE</scope>
    <source>
        <strain evidence="13">CPCC 204708</strain>
    </source>
</reference>
<comment type="similarity">
    <text evidence="2">Belongs to the SUA5 family.</text>
</comment>
<accession>A0ABT4RKD2</accession>
<keyword evidence="6" id="KW-0819">tRNA processing</keyword>
<dbReference type="PANTHER" id="PTHR17490:SF16">
    <property type="entry name" value="THREONYLCARBAMOYL-AMP SYNTHASE"/>
    <property type="match status" value="1"/>
</dbReference>
<dbReference type="Pfam" id="PF01300">
    <property type="entry name" value="Sua5_yciO_yrdC"/>
    <property type="match status" value="1"/>
</dbReference>
<comment type="caution">
    <text evidence="13">The sequence shown here is derived from an EMBL/GenBank/DDBJ whole genome shotgun (WGS) entry which is preliminary data.</text>
</comment>
<evidence type="ECO:0000256" key="5">
    <source>
        <dbReference type="ARBA" id="ARBA00022679"/>
    </source>
</evidence>
<dbReference type="GO" id="GO:0061710">
    <property type="term" value="F:L-threonylcarbamoyladenylate synthase"/>
    <property type="evidence" value="ECO:0007669"/>
    <property type="project" value="UniProtKB-EC"/>
</dbReference>
<feature type="domain" description="YrdC-like" evidence="12">
    <location>
        <begin position="17"/>
        <end position="206"/>
    </location>
</feature>
<dbReference type="Proteomes" id="UP001147700">
    <property type="component" value="Unassembled WGS sequence"/>
</dbReference>
<keyword evidence="8" id="KW-0547">Nucleotide-binding</keyword>
<evidence type="ECO:0000256" key="8">
    <source>
        <dbReference type="ARBA" id="ARBA00022741"/>
    </source>
</evidence>
<name>A0ABT4RKD2_9ACTN</name>
<sequence>MPLEVHDQLTRGRLLPLSAVAACVEHLRGGGLAVLPTETGYMLAVDATDEAAIDAVYAAKGRPEAKPIHVAVASLEEIDRVTELPEEARRLCLEHMPGPLTLVGRSRGVVPDALTAHTGTLGARIPDTPATLQILAAFRGPLTATSHNLSGEPPDPDPIQAAGRLHPVGSGAIHVVVDPEAIKYDRPSTVVDTLVHPWDILREGPVTILPLSG</sequence>
<organism evidence="13 14">
    <name type="scientific">Solirubrobacter deserti</name>
    <dbReference type="NCBI Taxonomy" id="2282478"/>
    <lineage>
        <taxon>Bacteria</taxon>
        <taxon>Bacillati</taxon>
        <taxon>Actinomycetota</taxon>
        <taxon>Thermoleophilia</taxon>
        <taxon>Solirubrobacterales</taxon>
        <taxon>Solirubrobacteraceae</taxon>
        <taxon>Solirubrobacter</taxon>
    </lineage>
</organism>
<keyword evidence="5 13" id="KW-0808">Transferase</keyword>
<evidence type="ECO:0000256" key="7">
    <source>
        <dbReference type="ARBA" id="ARBA00022695"/>
    </source>
</evidence>